<comment type="caution">
    <text evidence="1">The sequence shown here is derived from an EMBL/GenBank/DDBJ whole genome shotgun (WGS) entry which is preliminary data.</text>
</comment>
<dbReference type="Proteomes" id="UP000604661">
    <property type="component" value="Unassembled WGS sequence"/>
</dbReference>
<protein>
    <submittedName>
        <fullName evidence="1">Uncharacterized protein</fullName>
    </submittedName>
</protein>
<dbReference type="RefSeq" id="WP_190901001.1">
    <property type="nucleotide sequence ID" value="NZ_JACJTE010000006.1"/>
</dbReference>
<evidence type="ECO:0000313" key="2">
    <source>
        <dbReference type="Proteomes" id="UP000604661"/>
    </source>
</evidence>
<proteinExistence type="predicted"/>
<keyword evidence="2" id="KW-1185">Reference proteome</keyword>
<name>A0ABR8ESL6_NOSLI</name>
<evidence type="ECO:0000313" key="1">
    <source>
        <dbReference type="EMBL" id="MBD2560715.1"/>
    </source>
</evidence>
<gene>
    <name evidence="1" type="ORF">H6G95_08820</name>
</gene>
<dbReference type="EMBL" id="JACJTE010000006">
    <property type="protein sequence ID" value="MBD2560715.1"/>
    <property type="molecule type" value="Genomic_DNA"/>
</dbReference>
<sequence>MLQYAQRTVRKSAVIIEIQPNFKVKGQRFSSEELKRLFNELVEASLSVWLDATTIEIPQNRTDGQDGQN</sequence>
<reference evidence="1 2" key="1">
    <citation type="journal article" date="2020" name="ISME J.">
        <title>Comparative genomics reveals insights into cyanobacterial evolution and habitat adaptation.</title>
        <authorList>
            <person name="Chen M.Y."/>
            <person name="Teng W.K."/>
            <person name="Zhao L."/>
            <person name="Hu C.X."/>
            <person name="Zhou Y.K."/>
            <person name="Han B.P."/>
            <person name="Song L.R."/>
            <person name="Shu W.S."/>
        </authorList>
    </citation>
    <scope>NUCLEOTIDE SEQUENCE [LARGE SCALE GENOMIC DNA]</scope>
    <source>
        <strain evidence="1 2">FACHB-391</strain>
    </source>
</reference>
<accession>A0ABR8ESL6</accession>
<organism evidence="1 2">
    <name type="scientific">Nostoc linckia FACHB-391</name>
    <dbReference type="NCBI Taxonomy" id="2692906"/>
    <lineage>
        <taxon>Bacteria</taxon>
        <taxon>Bacillati</taxon>
        <taxon>Cyanobacteriota</taxon>
        <taxon>Cyanophyceae</taxon>
        <taxon>Nostocales</taxon>
        <taxon>Nostocaceae</taxon>
        <taxon>Nostoc</taxon>
    </lineage>
</organism>